<sequence length="45" mass="4835">MCVDLNPSGCRQLESRVLGNLHARFGGGRQKRTDNSTSLAAYPTG</sequence>
<evidence type="ECO:0000313" key="3">
    <source>
        <dbReference type="Proteomes" id="UP000635565"/>
    </source>
</evidence>
<gene>
    <name evidence="2" type="ORF">KSZ_50080</name>
</gene>
<dbReference type="Proteomes" id="UP000635565">
    <property type="component" value="Unassembled WGS sequence"/>
</dbReference>
<proteinExistence type="predicted"/>
<evidence type="ECO:0000313" key="2">
    <source>
        <dbReference type="EMBL" id="GHO87002.1"/>
    </source>
</evidence>
<reference evidence="2 3" key="1">
    <citation type="journal article" date="2021" name="Int. J. Syst. Evol. Microbiol.">
        <title>Reticulibacter mediterranei gen. nov., sp. nov., within the new family Reticulibacteraceae fam. nov., and Ktedonospora formicarum gen. nov., sp. nov., Ktedonobacter robiniae sp. nov., Dictyobacter formicarum sp. nov. and Dictyobacter arantiisoli sp. nov., belonging to the class Ktedonobacteria.</title>
        <authorList>
            <person name="Yabe S."/>
            <person name="Zheng Y."/>
            <person name="Wang C.M."/>
            <person name="Sakai Y."/>
            <person name="Abe K."/>
            <person name="Yokota A."/>
            <person name="Donadio S."/>
            <person name="Cavaletti L."/>
            <person name="Monciardini P."/>
        </authorList>
    </citation>
    <scope>NUCLEOTIDE SEQUENCE [LARGE SCALE GENOMIC DNA]</scope>
    <source>
        <strain evidence="2 3">SOSP1-9</strain>
    </source>
</reference>
<keyword evidence="3" id="KW-1185">Reference proteome</keyword>
<organism evidence="2 3">
    <name type="scientific">Dictyobacter formicarum</name>
    <dbReference type="NCBI Taxonomy" id="2778368"/>
    <lineage>
        <taxon>Bacteria</taxon>
        <taxon>Bacillati</taxon>
        <taxon>Chloroflexota</taxon>
        <taxon>Ktedonobacteria</taxon>
        <taxon>Ktedonobacterales</taxon>
        <taxon>Dictyobacteraceae</taxon>
        <taxon>Dictyobacter</taxon>
    </lineage>
</organism>
<protein>
    <submittedName>
        <fullName evidence="2">Uncharacterized protein</fullName>
    </submittedName>
</protein>
<dbReference type="EMBL" id="BNJJ01000015">
    <property type="protein sequence ID" value="GHO87002.1"/>
    <property type="molecule type" value="Genomic_DNA"/>
</dbReference>
<comment type="caution">
    <text evidence="2">The sequence shown here is derived from an EMBL/GenBank/DDBJ whole genome shotgun (WGS) entry which is preliminary data.</text>
</comment>
<accession>A0ABQ3VLA4</accession>
<feature type="region of interest" description="Disordered" evidence="1">
    <location>
        <begin position="26"/>
        <end position="45"/>
    </location>
</feature>
<evidence type="ECO:0000256" key="1">
    <source>
        <dbReference type="SAM" id="MobiDB-lite"/>
    </source>
</evidence>
<name>A0ABQ3VLA4_9CHLR</name>